<organism evidence="2 3">
    <name type="scientific">Pisciglobus halotolerans</name>
    <dbReference type="NCBI Taxonomy" id="745365"/>
    <lineage>
        <taxon>Bacteria</taxon>
        <taxon>Bacillati</taxon>
        <taxon>Bacillota</taxon>
        <taxon>Bacilli</taxon>
        <taxon>Lactobacillales</taxon>
        <taxon>Carnobacteriaceae</taxon>
    </lineage>
</organism>
<keyword evidence="1" id="KW-0472">Membrane</keyword>
<evidence type="ECO:0000313" key="3">
    <source>
        <dbReference type="Proteomes" id="UP000198668"/>
    </source>
</evidence>
<dbReference type="EMBL" id="FOQE01000024">
    <property type="protein sequence ID" value="SFH78839.1"/>
    <property type="molecule type" value="Genomic_DNA"/>
</dbReference>
<evidence type="ECO:0000256" key="1">
    <source>
        <dbReference type="SAM" id="Phobius"/>
    </source>
</evidence>
<gene>
    <name evidence="2" type="ORF">SAMN04489868_12426</name>
</gene>
<evidence type="ECO:0000313" key="2">
    <source>
        <dbReference type="EMBL" id="SFH78839.1"/>
    </source>
</evidence>
<keyword evidence="1" id="KW-1133">Transmembrane helix</keyword>
<evidence type="ECO:0008006" key="4">
    <source>
        <dbReference type="Google" id="ProtNLM"/>
    </source>
</evidence>
<feature type="transmembrane region" description="Helical" evidence="1">
    <location>
        <begin position="16"/>
        <end position="38"/>
    </location>
</feature>
<name>A0A1I3CX42_9LACT</name>
<keyword evidence="1" id="KW-0812">Transmembrane</keyword>
<keyword evidence="3" id="KW-1185">Reference proteome</keyword>
<proteinExistence type="predicted"/>
<reference evidence="2 3" key="1">
    <citation type="submission" date="2016-10" db="EMBL/GenBank/DDBJ databases">
        <authorList>
            <person name="de Groot N.N."/>
        </authorList>
    </citation>
    <scope>NUCLEOTIDE SEQUENCE [LARGE SCALE GENOMIC DNA]</scope>
    <source>
        <strain evidence="2 3">DSM 27630</strain>
    </source>
</reference>
<accession>A0A1I3CX42</accession>
<dbReference type="AlphaFoldDB" id="A0A1I3CX42"/>
<protein>
    <recommendedName>
        <fullName evidence="4">DUF4044 domain-containing protein</fullName>
    </recommendedName>
</protein>
<sequence length="40" mass="4422">MSSSNKPNKQKKGFKFFIILALVAMLGSGFLSVLFTLINM</sequence>
<dbReference type="Proteomes" id="UP000198668">
    <property type="component" value="Unassembled WGS sequence"/>
</dbReference>